<dbReference type="InterPro" id="IPR000847">
    <property type="entry name" value="LysR_HTH_N"/>
</dbReference>
<dbReference type="Proteomes" id="UP000593594">
    <property type="component" value="Chromosome"/>
</dbReference>
<keyword evidence="7" id="KW-1185">Reference proteome</keyword>
<dbReference type="InterPro" id="IPR005119">
    <property type="entry name" value="LysR_subst-bd"/>
</dbReference>
<dbReference type="Pfam" id="PF03466">
    <property type="entry name" value="LysR_substrate"/>
    <property type="match status" value="1"/>
</dbReference>
<dbReference type="SUPFAM" id="SSF46785">
    <property type="entry name" value="Winged helix' DNA-binding domain"/>
    <property type="match status" value="1"/>
</dbReference>
<dbReference type="Pfam" id="PF00126">
    <property type="entry name" value="HTH_1"/>
    <property type="match status" value="1"/>
</dbReference>
<evidence type="ECO:0000256" key="4">
    <source>
        <dbReference type="ARBA" id="ARBA00023163"/>
    </source>
</evidence>
<keyword evidence="3" id="KW-0238">DNA-binding</keyword>
<dbReference type="PANTHER" id="PTHR30126:SF77">
    <property type="entry name" value="TRANSCRIPTIONAL REGULATORY PROTEIN"/>
    <property type="match status" value="1"/>
</dbReference>
<dbReference type="InterPro" id="IPR036388">
    <property type="entry name" value="WH-like_DNA-bd_sf"/>
</dbReference>
<comment type="similarity">
    <text evidence="1">Belongs to the LysR transcriptional regulatory family.</text>
</comment>
<evidence type="ECO:0000256" key="3">
    <source>
        <dbReference type="ARBA" id="ARBA00023125"/>
    </source>
</evidence>
<dbReference type="EMBL" id="CP058214">
    <property type="protein sequence ID" value="QPC41770.1"/>
    <property type="molecule type" value="Genomic_DNA"/>
</dbReference>
<dbReference type="SUPFAM" id="SSF53850">
    <property type="entry name" value="Periplasmic binding protein-like II"/>
    <property type="match status" value="1"/>
</dbReference>
<proteinExistence type="inferred from homology"/>
<accession>A0A7S8C1Q4</accession>
<evidence type="ECO:0000256" key="2">
    <source>
        <dbReference type="ARBA" id="ARBA00023015"/>
    </source>
</evidence>
<sequence length="296" mass="32515">MEFRGLETFLWIARLGSFRAAARHLNTTQPSVSARISNLEEEFGVQLFERGGRRIALTPKGRELLDYAERLLALRGEMLEAVGNPEIVHGTIRLGVAETIVHTWLPVLLERLHHAYPAVSLELDVDTTINLRDKLVAHDIDIAFLMGPVSQPEIENAELCTYPLSWVASPALALPRGRLSVADLARYPIITYPRLTKPHIAIESMFAHAGGGRTCIHGCSSLSTIVQMAKVGLGIGAIPLEIVREELRRGELHVVDTDAALAPLSFTVSYQLKESAPLALAVTRLAQEIAGQWQAE</sequence>
<dbReference type="FunFam" id="1.10.10.10:FF:000001">
    <property type="entry name" value="LysR family transcriptional regulator"/>
    <property type="match status" value="1"/>
</dbReference>
<dbReference type="KEGG" id="kmn:HW532_02995"/>
<keyword evidence="4" id="KW-0804">Transcription</keyword>
<evidence type="ECO:0000256" key="1">
    <source>
        <dbReference type="ARBA" id="ARBA00009437"/>
    </source>
</evidence>
<dbReference type="RefSeq" id="WP_213162997.1">
    <property type="nucleotide sequence ID" value="NZ_CP058214.1"/>
</dbReference>
<dbReference type="PANTHER" id="PTHR30126">
    <property type="entry name" value="HTH-TYPE TRANSCRIPTIONAL REGULATOR"/>
    <property type="match status" value="1"/>
</dbReference>
<feature type="domain" description="HTH lysR-type" evidence="5">
    <location>
        <begin position="1"/>
        <end position="58"/>
    </location>
</feature>
<dbReference type="PROSITE" id="PS50931">
    <property type="entry name" value="HTH_LYSR"/>
    <property type="match status" value="1"/>
</dbReference>
<dbReference type="Gene3D" id="3.40.190.290">
    <property type="match status" value="1"/>
</dbReference>
<evidence type="ECO:0000313" key="7">
    <source>
        <dbReference type="Proteomes" id="UP000593594"/>
    </source>
</evidence>
<dbReference type="PRINTS" id="PR00039">
    <property type="entry name" value="HTHLYSR"/>
</dbReference>
<dbReference type="InterPro" id="IPR036390">
    <property type="entry name" value="WH_DNA-bd_sf"/>
</dbReference>
<reference evidence="6 7" key="1">
    <citation type="submission" date="2020-06" db="EMBL/GenBank/DDBJ databases">
        <title>Genome sequence of 2 isolates from Red Sea Mangroves.</title>
        <authorList>
            <person name="Sefrji F."/>
            <person name="Michoud G."/>
            <person name="Merlino G."/>
            <person name="Daffonchio D."/>
        </authorList>
    </citation>
    <scope>NUCLEOTIDE SEQUENCE [LARGE SCALE GENOMIC DNA]</scope>
    <source>
        <strain evidence="6 7">R1DC25</strain>
    </source>
</reference>
<keyword evidence="2" id="KW-0805">Transcription regulation</keyword>
<dbReference type="GO" id="GO:0003700">
    <property type="term" value="F:DNA-binding transcription factor activity"/>
    <property type="evidence" value="ECO:0007669"/>
    <property type="project" value="InterPro"/>
</dbReference>
<gene>
    <name evidence="6" type="ORF">HW532_02995</name>
</gene>
<organism evidence="6 7">
    <name type="scientific">Kaustia mangrovi</name>
    <dbReference type="NCBI Taxonomy" id="2593653"/>
    <lineage>
        <taxon>Bacteria</taxon>
        <taxon>Pseudomonadati</taxon>
        <taxon>Pseudomonadota</taxon>
        <taxon>Alphaproteobacteria</taxon>
        <taxon>Hyphomicrobiales</taxon>
        <taxon>Parvibaculaceae</taxon>
        <taxon>Kaustia</taxon>
    </lineage>
</organism>
<evidence type="ECO:0000313" key="6">
    <source>
        <dbReference type="EMBL" id="QPC41770.1"/>
    </source>
</evidence>
<dbReference type="CDD" id="cd05466">
    <property type="entry name" value="PBP2_LTTR_substrate"/>
    <property type="match status" value="1"/>
</dbReference>
<protein>
    <submittedName>
        <fullName evidence="6">LysR family transcriptional regulator</fullName>
    </submittedName>
</protein>
<dbReference type="GO" id="GO:0000976">
    <property type="term" value="F:transcription cis-regulatory region binding"/>
    <property type="evidence" value="ECO:0007669"/>
    <property type="project" value="TreeGrafter"/>
</dbReference>
<name>A0A7S8C1Q4_9HYPH</name>
<dbReference type="AlphaFoldDB" id="A0A7S8C1Q4"/>
<dbReference type="Gene3D" id="1.10.10.10">
    <property type="entry name" value="Winged helix-like DNA-binding domain superfamily/Winged helix DNA-binding domain"/>
    <property type="match status" value="1"/>
</dbReference>
<evidence type="ECO:0000259" key="5">
    <source>
        <dbReference type="PROSITE" id="PS50931"/>
    </source>
</evidence>